<dbReference type="RefSeq" id="WP_073603442.1">
    <property type="nucleotide sequence ID" value="NZ_FQXZ01000015.1"/>
</dbReference>
<dbReference type="Proteomes" id="UP000184608">
    <property type="component" value="Unassembled WGS sequence"/>
</dbReference>
<dbReference type="Pfam" id="PF02589">
    <property type="entry name" value="LUD_dom"/>
    <property type="match status" value="1"/>
</dbReference>
<proteinExistence type="predicted"/>
<accession>A0A1M5YHG3</accession>
<dbReference type="AlphaFoldDB" id="A0A1M5YHG3"/>
<dbReference type="EMBL" id="FQXZ01000015">
    <property type="protein sequence ID" value="SHI11465.1"/>
    <property type="molecule type" value="Genomic_DNA"/>
</dbReference>
<organism evidence="2 3">
    <name type="scientific">Vibrio aerogenes CECT 7868</name>
    <dbReference type="NCBI Taxonomy" id="1216006"/>
    <lineage>
        <taxon>Bacteria</taxon>
        <taxon>Pseudomonadati</taxon>
        <taxon>Pseudomonadota</taxon>
        <taxon>Gammaproteobacteria</taxon>
        <taxon>Vibrionales</taxon>
        <taxon>Vibrionaceae</taxon>
        <taxon>Vibrio</taxon>
    </lineage>
</organism>
<evidence type="ECO:0000313" key="3">
    <source>
        <dbReference type="Proteomes" id="UP000184608"/>
    </source>
</evidence>
<reference evidence="2 3" key="1">
    <citation type="submission" date="2016-11" db="EMBL/GenBank/DDBJ databases">
        <authorList>
            <person name="Jaros S."/>
            <person name="Januszkiewicz K."/>
            <person name="Wedrychowicz H."/>
        </authorList>
    </citation>
    <scope>NUCLEOTIDE SEQUENCE [LARGE SCALE GENOMIC DNA]</scope>
    <source>
        <strain evidence="2 3">CECT 7868</strain>
    </source>
</reference>
<evidence type="ECO:0000259" key="1">
    <source>
        <dbReference type="Pfam" id="PF02589"/>
    </source>
</evidence>
<dbReference type="InterPro" id="IPR037171">
    <property type="entry name" value="NagB/RpiA_transferase-like"/>
</dbReference>
<dbReference type="STRING" id="1216006.VA7868_01734"/>
<evidence type="ECO:0000313" key="2">
    <source>
        <dbReference type="EMBL" id="SHI11465.1"/>
    </source>
</evidence>
<feature type="domain" description="LUD" evidence="1">
    <location>
        <begin position="43"/>
        <end position="216"/>
    </location>
</feature>
<gene>
    <name evidence="2" type="primary">lutC</name>
    <name evidence="2" type="ORF">VA7868_01734</name>
</gene>
<protein>
    <submittedName>
        <fullName evidence="2">Lactate utilization protein C</fullName>
    </submittedName>
</protein>
<dbReference type="PANTHER" id="PTHR43682:SF1">
    <property type="entry name" value="LACTATE UTILIZATION PROTEIN C"/>
    <property type="match status" value="1"/>
</dbReference>
<dbReference type="SUPFAM" id="SSF100950">
    <property type="entry name" value="NagB/RpiA/CoA transferase-like"/>
    <property type="match status" value="1"/>
</dbReference>
<sequence length="219" mass="24010">MNTAKDNILARLRSAGAVPVHSESYSSSSWGEMYQVEKNEMVDHFRQALTENHAQVSVIELSELQETLQKLCQDKGWRRAVTGNAGAYLETIRQGLFAIEVTALEQPFERWKSELFHDVDVGITHAAAGIADTGALVLKSGSAEPRTLSLVPPCHVAVLRQSDLFASLSQVMVQQQWSEEMPTNLLLISGPSKTADIQRTLAYGAHGPAELVVIILSDQ</sequence>
<dbReference type="Gene3D" id="3.40.50.10420">
    <property type="entry name" value="NagB/RpiA/CoA transferase-like"/>
    <property type="match status" value="1"/>
</dbReference>
<dbReference type="InterPro" id="IPR024185">
    <property type="entry name" value="FTHF_cligase-like_sf"/>
</dbReference>
<dbReference type="OrthoDB" id="9794157at2"/>
<name>A0A1M5YHG3_9VIBR</name>
<keyword evidence="3" id="KW-1185">Reference proteome</keyword>
<dbReference type="InterPro" id="IPR003741">
    <property type="entry name" value="LUD_dom"/>
</dbReference>
<dbReference type="PANTHER" id="PTHR43682">
    <property type="entry name" value="LACTATE UTILIZATION PROTEIN C"/>
    <property type="match status" value="1"/>
</dbReference>